<accession>A0A9P6TX88</accession>
<dbReference type="Gene3D" id="3.40.50.300">
    <property type="entry name" value="P-loop containing nucleotide triphosphate hydrolases"/>
    <property type="match status" value="1"/>
</dbReference>
<dbReference type="InterPro" id="IPR011527">
    <property type="entry name" value="ABC1_TM_dom"/>
</dbReference>
<evidence type="ECO:0000256" key="8">
    <source>
        <dbReference type="ARBA" id="ARBA00023136"/>
    </source>
</evidence>
<dbReference type="GO" id="GO:0005524">
    <property type="term" value="F:ATP binding"/>
    <property type="evidence" value="ECO:0007669"/>
    <property type="project" value="UniProtKB-KW"/>
</dbReference>
<evidence type="ECO:0000256" key="6">
    <source>
        <dbReference type="ARBA" id="ARBA00022840"/>
    </source>
</evidence>
<dbReference type="InterPro" id="IPR003439">
    <property type="entry name" value="ABC_transporter-like_ATP-bd"/>
</dbReference>
<feature type="non-terminal residue" evidence="13">
    <location>
        <position position="602"/>
    </location>
</feature>
<feature type="transmembrane region" description="Helical" evidence="10">
    <location>
        <begin position="60"/>
        <end position="79"/>
    </location>
</feature>
<dbReference type="SUPFAM" id="SSF52540">
    <property type="entry name" value="P-loop containing nucleoside triphosphate hydrolases"/>
    <property type="match status" value="1"/>
</dbReference>
<keyword evidence="14" id="KW-1185">Reference proteome</keyword>
<evidence type="ECO:0000256" key="2">
    <source>
        <dbReference type="ARBA" id="ARBA00022448"/>
    </source>
</evidence>
<dbReference type="PROSITE" id="PS50893">
    <property type="entry name" value="ABC_TRANSPORTER_2"/>
    <property type="match status" value="1"/>
</dbReference>
<dbReference type="OrthoDB" id="6500128at2759"/>
<evidence type="ECO:0000313" key="14">
    <source>
        <dbReference type="Proteomes" id="UP000807716"/>
    </source>
</evidence>
<feature type="compositionally biased region" description="Acidic residues" evidence="9">
    <location>
        <begin position="274"/>
        <end position="287"/>
    </location>
</feature>
<keyword evidence="2" id="KW-0813">Transport</keyword>
<dbReference type="InterPro" id="IPR036640">
    <property type="entry name" value="ABC1_TM_sf"/>
</dbReference>
<dbReference type="InterPro" id="IPR050173">
    <property type="entry name" value="ABC_transporter_C-like"/>
</dbReference>
<feature type="domain" description="ABC transmembrane type-1" evidence="12">
    <location>
        <begin position="1"/>
        <end position="249"/>
    </location>
</feature>
<feature type="transmembrane region" description="Helical" evidence="10">
    <location>
        <begin position="85"/>
        <end position="104"/>
    </location>
</feature>
<keyword evidence="5" id="KW-0547">Nucleotide-binding</keyword>
<dbReference type="CDD" id="cd18580">
    <property type="entry name" value="ABC_6TM_ABCC_D2"/>
    <property type="match status" value="1"/>
</dbReference>
<sequence length="602" mass="67098">IQIVMFAYARVRASRIIHDNLLKRVFRLPMSFFDTTPLGRVINRFSSDMMTVDDRIPWRYVDLVNFGISVLATVFIVLYSTPIVAIVLFPILSFGLYCIQWYYVRAGAVLKRLHTIAKSPLYSHFHEILTDGGVSTIRAMQAQDRCMDENQTLVATLSSAWIVHSNCNRWLEVHLRLLSALLALAVTSAAVVMAVSVGSPSSSSSSTSSSYGALSPTLDPGLIGLSMAFVLTWTEDVSWLVRIYGDLQTYLVGLERIQEYAELPVEAPAKMEGQDEEDEGEDQEDMGQEGNDHMDRPLARRRRGHLAFCNYSTRYREGTDLVLRNISFEVLPGQKVGIVGRTGAGKSSLTLALFRIIEAANSHWARLSSSRGSAAPAGDVGEERCDDDDGNVRDFHDDWLGEDRRHPDELIDGGRIEVDGVDISTLGLDKLRRSLAIIPQDPTLFAGTVRDNLDPFGEHLDADLWEALERASLKPTVQALPGGQGLSAVVAAQGENFSVGQRSLLCLARALLRKKAKILVLDEATSSVDLQTDEWIQRTIRTEFRERTILTIAHRIKTVMDYDKILVLDQGRVKEFDAPQTLLKDKQSLFYRLALQAGEIQE</sequence>
<organism evidence="13 14">
    <name type="scientific">Actinomortierella ambigua</name>
    <dbReference type="NCBI Taxonomy" id="1343610"/>
    <lineage>
        <taxon>Eukaryota</taxon>
        <taxon>Fungi</taxon>
        <taxon>Fungi incertae sedis</taxon>
        <taxon>Mucoromycota</taxon>
        <taxon>Mortierellomycotina</taxon>
        <taxon>Mortierellomycetes</taxon>
        <taxon>Mortierellales</taxon>
        <taxon>Mortierellaceae</taxon>
        <taxon>Actinomortierella</taxon>
    </lineage>
</organism>
<keyword evidence="6" id="KW-0067">ATP-binding</keyword>
<comment type="caution">
    <text evidence="13">The sequence shown here is derived from an EMBL/GenBank/DDBJ whole genome shotgun (WGS) entry which is preliminary data.</text>
</comment>
<dbReference type="AlphaFoldDB" id="A0A9P6TX88"/>
<dbReference type="CDD" id="cd03244">
    <property type="entry name" value="ABCC_MRP_domain2"/>
    <property type="match status" value="1"/>
</dbReference>
<name>A0A9P6TX88_9FUNG</name>
<dbReference type="SUPFAM" id="SSF90123">
    <property type="entry name" value="ABC transporter transmembrane region"/>
    <property type="match status" value="1"/>
</dbReference>
<dbReference type="InterPro" id="IPR044726">
    <property type="entry name" value="ABCC_6TM_D2"/>
</dbReference>
<dbReference type="GO" id="GO:0000329">
    <property type="term" value="C:fungal-type vacuole membrane"/>
    <property type="evidence" value="ECO:0007669"/>
    <property type="project" value="UniProtKB-ARBA"/>
</dbReference>
<dbReference type="InterPro" id="IPR003593">
    <property type="entry name" value="AAA+_ATPase"/>
</dbReference>
<dbReference type="SMART" id="SM00382">
    <property type="entry name" value="AAA"/>
    <property type="match status" value="1"/>
</dbReference>
<dbReference type="PROSITE" id="PS00211">
    <property type="entry name" value="ABC_TRANSPORTER_1"/>
    <property type="match status" value="1"/>
</dbReference>
<dbReference type="GO" id="GO:0140359">
    <property type="term" value="F:ABC-type transporter activity"/>
    <property type="evidence" value="ECO:0007669"/>
    <property type="project" value="InterPro"/>
</dbReference>
<dbReference type="FunFam" id="3.40.50.300:FF:000163">
    <property type="entry name" value="Multidrug resistance-associated protein member 4"/>
    <property type="match status" value="1"/>
</dbReference>
<keyword evidence="4" id="KW-0677">Repeat</keyword>
<dbReference type="FunFam" id="1.20.1560.10:FF:000013">
    <property type="entry name" value="ABC transporter C family member 2"/>
    <property type="match status" value="1"/>
</dbReference>
<evidence type="ECO:0000259" key="12">
    <source>
        <dbReference type="PROSITE" id="PS50929"/>
    </source>
</evidence>
<evidence type="ECO:0000259" key="11">
    <source>
        <dbReference type="PROSITE" id="PS50893"/>
    </source>
</evidence>
<feature type="domain" description="ABC transporter" evidence="11">
    <location>
        <begin position="306"/>
        <end position="595"/>
    </location>
</feature>
<gene>
    <name evidence="13" type="ORF">DFQ27_009394</name>
</gene>
<evidence type="ECO:0000313" key="13">
    <source>
        <dbReference type="EMBL" id="KAG0250456.1"/>
    </source>
</evidence>
<keyword evidence="3 10" id="KW-0812">Transmembrane</keyword>
<reference evidence="13" key="1">
    <citation type="journal article" date="2020" name="Fungal Divers.">
        <title>Resolving the Mortierellaceae phylogeny through synthesis of multi-gene phylogenetics and phylogenomics.</title>
        <authorList>
            <person name="Vandepol N."/>
            <person name="Liber J."/>
            <person name="Desiro A."/>
            <person name="Na H."/>
            <person name="Kennedy M."/>
            <person name="Barry K."/>
            <person name="Grigoriev I.V."/>
            <person name="Miller A.N."/>
            <person name="O'Donnell K."/>
            <person name="Stajich J.E."/>
            <person name="Bonito G."/>
        </authorList>
    </citation>
    <scope>NUCLEOTIDE SEQUENCE</scope>
    <source>
        <strain evidence="13">BC1065</strain>
    </source>
</reference>
<evidence type="ECO:0000256" key="7">
    <source>
        <dbReference type="ARBA" id="ARBA00022989"/>
    </source>
</evidence>
<comment type="subcellular location">
    <subcellularLocation>
        <location evidence="1">Vacuole membrane</location>
        <topology evidence="1">Multi-pass membrane protein</topology>
    </subcellularLocation>
</comment>
<dbReference type="GO" id="GO:0016887">
    <property type="term" value="F:ATP hydrolysis activity"/>
    <property type="evidence" value="ECO:0007669"/>
    <property type="project" value="InterPro"/>
</dbReference>
<evidence type="ECO:0000256" key="9">
    <source>
        <dbReference type="SAM" id="MobiDB-lite"/>
    </source>
</evidence>
<keyword evidence="7 10" id="KW-1133">Transmembrane helix</keyword>
<dbReference type="Gene3D" id="1.20.1560.10">
    <property type="entry name" value="ABC transporter type 1, transmembrane domain"/>
    <property type="match status" value="1"/>
</dbReference>
<protein>
    <submittedName>
        <fullName evidence="13">Uncharacterized protein</fullName>
    </submittedName>
</protein>
<dbReference type="EMBL" id="JAAAJB010000859">
    <property type="protein sequence ID" value="KAG0250456.1"/>
    <property type="molecule type" value="Genomic_DNA"/>
</dbReference>
<dbReference type="Pfam" id="PF00005">
    <property type="entry name" value="ABC_tran"/>
    <property type="match status" value="2"/>
</dbReference>
<feature type="region of interest" description="Disordered" evidence="9">
    <location>
        <begin position="266"/>
        <end position="297"/>
    </location>
</feature>
<evidence type="ECO:0000256" key="4">
    <source>
        <dbReference type="ARBA" id="ARBA00022737"/>
    </source>
</evidence>
<dbReference type="PANTHER" id="PTHR24223">
    <property type="entry name" value="ATP-BINDING CASSETTE SUB-FAMILY C"/>
    <property type="match status" value="1"/>
</dbReference>
<evidence type="ECO:0000256" key="5">
    <source>
        <dbReference type="ARBA" id="ARBA00022741"/>
    </source>
</evidence>
<feature type="transmembrane region" description="Helical" evidence="10">
    <location>
        <begin position="177"/>
        <end position="198"/>
    </location>
</feature>
<dbReference type="InterPro" id="IPR027417">
    <property type="entry name" value="P-loop_NTPase"/>
</dbReference>
<keyword evidence="8 10" id="KW-0472">Membrane</keyword>
<dbReference type="Pfam" id="PF00664">
    <property type="entry name" value="ABC_membrane"/>
    <property type="match status" value="1"/>
</dbReference>
<dbReference type="Proteomes" id="UP000807716">
    <property type="component" value="Unassembled WGS sequence"/>
</dbReference>
<evidence type="ECO:0000256" key="10">
    <source>
        <dbReference type="SAM" id="Phobius"/>
    </source>
</evidence>
<dbReference type="PANTHER" id="PTHR24223:SF443">
    <property type="entry name" value="MULTIDRUG-RESISTANCE LIKE PROTEIN 1, ISOFORM I"/>
    <property type="match status" value="1"/>
</dbReference>
<evidence type="ECO:0000256" key="1">
    <source>
        <dbReference type="ARBA" id="ARBA00004128"/>
    </source>
</evidence>
<dbReference type="InterPro" id="IPR017871">
    <property type="entry name" value="ABC_transporter-like_CS"/>
</dbReference>
<dbReference type="PROSITE" id="PS50929">
    <property type="entry name" value="ABC_TM1F"/>
    <property type="match status" value="1"/>
</dbReference>
<evidence type="ECO:0000256" key="3">
    <source>
        <dbReference type="ARBA" id="ARBA00022692"/>
    </source>
</evidence>
<feature type="region of interest" description="Disordered" evidence="9">
    <location>
        <begin position="369"/>
        <end position="388"/>
    </location>
</feature>
<proteinExistence type="predicted"/>